<proteinExistence type="predicted"/>
<dbReference type="Gene3D" id="3.40.50.1820">
    <property type="entry name" value="alpha/beta hydrolase"/>
    <property type="match status" value="1"/>
</dbReference>
<dbReference type="InterPro" id="IPR000073">
    <property type="entry name" value="AB_hydrolase_1"/>
</dbReference>
<dbReference type="InterPro" id="IPR050266">
    <property type="entry name" value="AB_hydrolase_sf"/>
</dbReference>
<dbReference type="AlphaFoldDB" id="A0A0G2I0M9"/>
<dbReference type="GO" id="GO:0016020">
    <property type="term" value="C:membrane"/>
    <property type="evidence" value="ECO:0007669"/>
    <property type="project" value="TreeGrafter"/>
</dbReference>
<sequence>MATIGFPSLARSLTIPASNHRYTYVYSPPNTSTNPALPIILFLHGFPSSSYDWRHQIRFFIAKGYGVLAPDLLGYGQSTATDNENDSNLTQPKDLSDYRAKVMSADLVALLDHENISAPVHAVGHDSGCFMLSKFVYYYPARLASLSFLDVPYHTPGESFDLDAINAAMVQFLGFERFGYLKFCASKEAAGLIEDHMESFFSIFYPAEEDLWIEHLAPTGALEAWLRSDRKAPLAPYITEEEKATHLKIMRGHYRSALMWYRALVENINAADEVEARLDLKLKQPVLMITSKPTRLNPPGVADMMKSYVENLTVKEIGAEGHWGQLEARDEFNETLLEFYKGL</sequence>
<dbReference type="InterPro" id="IPR000639">
    <property type="entry name" value="Epox_hydrolase-like"/>
</dbReference>
<gene>
    <name evidence="2" type="ORF">EMCG_01761</name>
</gene>
<comment type="caution">
    <text evidence="2">The sequence shown here is derived from an EMBL/GenBank/DDBJ whole genome shotgun (WGS) entry which is preliminary data.</text>
</comment>
<name>A0A0G2I0M9_9EURO</name>
<dbReference type="GO" id="GO:0046464">
    <property type="term" value="P:acylglycerol catabolic process"/>
    <property type="evidence" value="ECO:0007669"/>
    <property type="project" value="TreeGrafter"/>
</dbReference>
<organism evidence="2 3">
    <name type="scientific">[Emmonsia] crescens</name>
    <dbReference type="NCBI Taxonomy" id="73230"/>
    <lineage>
        <taxon>Eukaryota</taxon>
        <taxon>Fungi</taxon>
        <taxon>Dikarya</taxon>
        <taxon>Ascomycota</taxon>
        <taxon>Pezizomycotina</taxon>
        <taxon>Eurotiomycetes</taxon>
        <taxon>Eurotiomycetidae</taxon>
        <taxon>Onygenales</taxon>
        <taxon>Ajellomycetaceae</taxon>
        <taxon>Emergomyces</taxon>
    </lineage>
</organism>
<dbReference type="SUPFAM" id="SSF53474">
    <property type="entry name" value="alpha/beta-Hydrolases"/>
    <property type="match status" value="1"/>
</dbReference>
<evidence type="ECO:0000259" key="1">
    <source>
        <dbReference type="Pfam" id="PF00561"/>
    </source>
</evidence>
<dbReference type="VEuPathDB" id="FungiDB:EMCG_01761"/>
<reference evidence="3" key="1">
    <citation type="journal article" date="2015" name="PLoS Genet.">
        <title>The dynamic genome and transcriptome of the human fungal pathogen Blastomyces and close relative Emmonsia.</title>
        <authorList>
            <person name="Munoz J.F."/>
            <person name="Gauthier G.M."/>
            <person name="Desjardins C.A."/>
            <person name="Gallo J.E."/>
            <person name="Holder J."/>
            <person name="Sullivan T.D."/>
            <person name="Marty A.J."/>
            <person name="Carmen J.C."/>
            <person name="Chen Z."/>
            <person name="Ding L."/>
            <person name="Gujja S."/>
            <person name="Magrini V."/>
            <person name="Misas E."/>
            <person name="Mitreva M."/>
            <person name="Priest M."/>
            <person name="Saif S."/>
            <person name="Whiston E.A."/>
            <person name="Young S."/>
            <person name="Zeng Q."/>
            <person name="Goldman W.E."/>
            <person name="Mardis E.R."/>
            <person name="Taylor J.W."/>
            <person name="McEwen J.G."/>
            <person name="Clay O.K."/>
            <person name="Klein B.S."/>
            <person name="Cuomo C.A."/>
        </authorList>
    </citation>
    <scope>NUCLEOTIDE SEQUENCE [LARGE SCALE GENOMIC DNA]</scope>
    <source>
        <strain evidence="3">UAMH 3008</strain>
    </source>
</reference>
<protein>
    <recommendedName>
        <fullName evidence="1">AB hydrolase-1 domain-containing protein</fullName>
    </recommendedName>
</protein>
<dbReference type="Pfam" id="PF00561">
    <property type="entry name" value="Abhydrolase_1"/>
    <property type="match status" value="1"/>
</dbReference>
<dbReference type="PRINTS" id="PR00412">
    <property type="entry name" value="EPOXHYDRLASE"/>
</dbReference>
<dbReference type="PANTHER" id="PTHR43798">
    <property type="entry name" value="MONOACYLGLYCEROL LIPASE"/>
    <property type="match status" value="1"/>
</dbReference>
<dbReference type="OrthoDB" id="284184at2759"/>
<dbReference type="Proteomes" id="UP000034164">
    <property type="component" value="Unassembled WGS sequence"/>
</dbReference>
<dbReference type="GO" id="GO:0047372">
    <property type="term" value="F:monoacylglycerol lipase activity"/>
    <property type="evidence" value="ECO:0007669"/>
    <property type="project" value="TreeGrafter"/>
</dbReference>
<evidence type="ECO:0000313" key="3">
    <source>
        <dbReference type="Proteomes" id="UP000034164"/>
    </source>
</evidence>
<dbReference type="PANTHER" id="PTHR43798:SF33">
    <property type="entry name" value="HYDROLASE, PUTATIVE (AFU_ORTHOLOGUE AFUA_2G14860)-RELATED"/>
    <property type="match status" value="1"/>
</dbReference>
<accession>A0A0G2I0M9</accession>
<evidence type="ECO:0000313" key="2">
    <source>
        <dbReference type="EMBL" id="KKZ63903.1"/>
    </source>
</evidence>
<dbReference type="InterPro" id="IPR029058">
    <property type="entry name" value="AB_hydrolase_fold"/>
</dbReference>
<feature type="domain" description="AB hydrolase-1" evidence="1">
    <location>
        <begin position="38"/>
        <end position="178"/>
    </location>
</feature>
<dbReference type="EMBL" id="LCZI01000896">
    <property type="protein sequence ID" value="KKZ63903.1"/>
    <property type="molecule type" value="Genomic_DNA"/>
</dbReference>